<dbReference type="PANTHER" id="PTHR30086:SF20">
    <property type="entry name" value="ARGININE EXPORTER PROTEIN ARGO-RELATED"/>
    <property type="match status" value="1"/>
</dbReference>
<keyword evidence="2" id="KW-1003">Cell membrane</keyword>
<accession>A0ABV4BUL6</accession>
<evidence type="ECO:0000256" key="3">
    <source>
        <dbReference type="ARBA" id="ARBA00022692"/>
    </source>
</evidence>
<keyword evidence="8" id="KW-1185">Reference proteome</keyword>
<dbReference type="PANTHER" id="PTHR30086">
    <property type="entry name" value="ARGININE EXPORTER PROTEIN ARGO"/>
    <property type="match status" value="1"/>
</dbReference>
<keyword evidence="4 6" id="KW-1133">Transmembrane helix</keyword>
<keyword evidence="5 6" id="KW-0472">Membrane</keyword>
<keyword evidence="3 6" id="KW-0812">Transmembrane</keyword>
<feature type="transmembrane region" description="Helical" evidence="6">
    <location>
        <begin position="177"/>
        <end position="193"/>
    </location>
</feature>
<organism evidence="7 8">
    <name type="scientific">Clostridium moutaii</name>
    <dbReference type="NCBI Taxonomy" id="3240932"/>
    <lineage>
        <taxon>Bacteria</taxon>
        <taxon>Bacillati</taxon>
        <taxon>Bacillota</taxon>
        <taxon>Clostridia</taxon>
        <taxon>Eubacteriales</taxon>
        <taxon>Clostridiaceae</taxon>
        <taxon>Clostridium</taxon>
    </lineage>
</organism>
<proteinExistence type="predicted"/>
<dbReference type="EMBL" id="JBGEWD010000017">
    <property type="protein sequence ID" value="MEY8001376.1"/>
    <property type="molecule type" value="Genomic_DNA"/>
</dbReference>
<feature type="transmembrane region" description="Helical" evidence="6">
    <location>
        <begin position="145"/>
        <end position="165"/>
    </location>
</feature>
<feature type="transmembrane region" description="Helical" evidence="6">
    <location>
        <begin position="40"/>
        <end position="61"/>
    </location>
</feature>
<dbReference type="Proteomes" id="UP001564657">
    <property type="component" value="Unassembled WGS sequence"/>
</dbReference>
<evidence type="ECO:0000256" key="2">
    <source>
        <dbReference type="ARBA" id="ARBA00022475"/>
    </source>
</evidence>
<reference evidence="7 8" key="1">
    <citation type="submission" date="2024-08" db="EMBL/GenBank/DDBJ databases">
        <title>Clostridium lapicellarii sp. nov., and Clostridium renhuaiense sp. nov., two species isolated from the mud in a fermentation cellar used for producing sauce-flavour Chinese liquors.</title>
        <authorList>
            <person name="Yang F."/>
            <person name="Wang H."/>
            <person name="Chen L.Q."/>
            <person name="Zhou N."/>
            <person name="Lu J.J."/>
            <person name="Pu X.X."/>
            <person name="Wan B."/>
            <person name="Wang L."/>
            <person name="Liu S.J."/>
        </authorList>
    </citation>
    <scope>NUCLEOTIDE SEQUENCE [LARGE SCALE GENOMIC DNA]</scope>
    <source>
        <strain evidence="7 8">MT-5</strain>
    </source>
</reference>
<dbReference type="InterPro" id="IPR001123">
    <property type="entry name" value="LeuE-type"/>
</dbReference>
<evidence type="ECO:0000256" key="5">
    <source>
        <dbReference type="ARBA" id="ARBA00023136"/>
    </source>
</evidence>
<name>A0ABV4BUL6_9CLOT</name>
<gene>
    <name evidence="7" type="ORF">AB8U03_14440</name>
</gene>
<feature type="transmembrane region" description="Helical" evidence="6">
    <location>
        <begin position="73"/>
        <end position="91"/>
    </location>
</feature>
<sequence>MIKYFIQGLLLGLSYAAPIGMQNLYVINSAISNKKIDAYKVAFITIFFDISLALTCFWGIGTIIQKSNALKRIVLLVGCIVVIYIGINLIINKPDTDKRTVREKSLIKIIASCFIVTWMNPQAIIDGSLLLGGFKSSLSHEASSFFILGSCVASAFWFTCLTTIVSTFKHGFNKKSIRIINIICGIIIIYYGLKLGFNFIRTLPC</sequence>
<evidence type="ECO:0000313" key="8">
    <source>
        <dbReference type="Proteomes" id="UP001564657"/>
    </source>
</evidence>
<evidence type="ECO:0000256" key="4">
    <source>
        <dbReference type="ARBA" id="ARBA00022989"/>
    </source>
</evidence>
<dbReference type="Pfam" id="PF01810">
    <property type="entry name" value="LysE"/>
    <property type="match status" value="1"/>
</dbReference>
<comment type="caution">
    <text evidence="7">The sequence shown here is derived from an EMBL/GenBank/DDBJ whole genome shotgun (WGS) entry which is preliminary data.</text>
</comment>
<comment type="subcellular location">
    <subcellularLocation>
        <location evidence="1">Cell membrane</location>
        <topology evidence="1">Multi-pass membrane protein</topology>
    </subcellularLocation>
</comment>
<evidence type="ECO:0000256" key="1">
    <source>
        <dbReference type="ARBA" id="ARBA00004651"/>
    </source>
</evidence>
<protein>
    <submittedName>
        <fullName evidence="7">LysE/ArgO family amino acid transporter</fullName>
    </submittedName>
</protein>
<evidence type="ECO:0000313" key="7">
    <source>
        <dbReference type="EMBL" id="MEY8001376.1"/>
    </source>
</evidence>
<dbReference type="RefSeq" id="WP_369705269.1">
    <property type="nucleotide sequence ID" value="NZ_JBGEWD010000017.1"/>
</dbReference>
<evidence type="ECO:0000256" key="6">
    <source>
        <dbReference type="SAM" id="Phobius"/>
    </source>
</evidence>